<evidence type="ECO:0000313" key="2">
    <source>
        <dbReference type="EMBL" id="VFJ66941.1"/>
    </source>
</evidence>
<proteinExistence type="predicted"/>
<accession>A0A450S605</accession>
<sequence>MGFATGLLNTMVKKAVSLTFLPTESERRNFPVPLEPYAKVWIVPTSKAKTGEKAEFTQRK</sequence>
<dbReference type="AlphaFoldDB" id="A0A450S605"/>
<reference evidence="1" key="1">
    <citation type="submission" date="2019-02" db="EMBL/GenBank/DDBJ databases">
        <authorList>
            <person name="Gruber-Vodicka R. H."/>
            <person name="Seah K. B. B."/>
        </authorList>
    </citation>
    <scope>NUCLEOTIDE SEQUENCE</scope>
    <source>
        <strain evidence="2">BECK_DK161</strain>
        <strain evidence="1">BECK_DK47</strain>
    </source>
</reference>
<gene>
    <name evidence="1" type="ORF">BECKDK2373B_GA0170837_101644</name>
    <name evidence="2" type="ORF">BECKDK2373C_GA0170839_11572</name>
</gene>
<dbReference type="EMBL" id="CAADEX010000016">
    <property type="protein sequence ID" value="VFJ47312.1"/>
    <property type="molecule type" value="Genomic_DNA"/>
</dbReference>
<dbReference type="EMBL" id="CAADEY010000157">
    <property type="protein sequence ID" value="VFJ66941.1"/>
    <property type="molecule type" value="Genomic_DNA"/>
</dbReference>
<name>A0A450S605_9GAMM</name>
<evidence type="ECO:0000313" key="1">
    <source>
        <dbReference type="EMBL" id="VFJ47312.1"/>
    </source>
</evidence>
<organism evidence="1">
    <name type="scientific">Candidatus Kentrum sp. DK</name>
    <dbReference type="NCBI Taxonomy" id="2126562"/>
    <lineage>
        <taxon>Bacteria</taxon>
        <taxon>Pseudomonadati</taxon>
        <taxon>Pseudomonadota</taxon>
        <taxon>Gammaproteobacteria</taxon>
        <taxon>Candidatus Kentrum</taxon>
    </lineage>
</organism>
<protein>
    <submittedName>
        <fullName evidence="1">Uncharacterized protein</fullName>
    </submittedName>
</protein>